<proteinExistence type="predicted"/>
<comment type="caution">
    <text evidence="1">The sequence shown here is derived from an EMBL/GenBank/DDBJ whole genome shotgun (WGS) entry which is preliminary data.</text>
</comment>
<accession>A0A3E3DJY2</accession>
<evidence type="ECO:0000313" key="2">
    <source>
        <dbReference type="Proteomes" id="UP000261023"/>
    </source>
</evidence>
<sequence length="86" mass="9894">MCNLNASIIIKSCLTVSNKIIFHHKRRNIRRRGSRQKNEQACLPGIDIKYTIFAGGEVLSFSCKLENYMDRNAEKQQDFIDTAAFL</sequence>
<gene>
    <name evidence="1" type="ORF">DWX31_16290</name>
</gene>
<reference evidence="1 2" key="1">
    <citation type="submission" date="2018-08" db="EMBL/GenBank/DDBJ databases">
        <title>A genome reference for cultivated species of the human gut microbiota.</title>
        <authorList>
            <person name="Zou Y."/>
            <person name="Xue W."/>
            <person name="Luo G."/>
        </authorList>
    </citation>
    <scope>NUCLEOTIDE SEQUENCE [LARGE SCALE GENOMIC DNA]</scope>
    <source>
        <strain evidence="1 2">AF19-13AC</strain>
    </source>
</reference>
<dbReference type="EMBL" id="QTJW01000010">
    <property type="protein sequence ID" value="RGD69611.1"/>
    <property type="molecule type" value="Genomic_DNA"/>
</dbReference>
<organism evidence="1 2">
    <name type="scientific">Hungatella hathewayi</name>
    <dbReference type="NCBI Taxonomy" id="154046"/>
    <lineage>
        <taxon>Bacteria</taxon>
        <taxon>Bacillati</taxon>
        <taxon>Bacillota</taxon>
        <taxon>Clostridia</taxon>
        <taxon>Lachnospirales</taxon>
        <taxon>Lachnospiraceae</taxon>
        <taxon>Hungatella</taxon>
    </lineage>
</organism>
<dbReference type="AlphaFoldDB" id="A0A3E3DJY2"/>
<evidence type="ECO:0000313" key="1">
    <source>
        <dbReference type="EMBL" id="RGD69611.1"/>
    </source>
</evidence>
<dbReference type="Proteomes" id="UP000261023">
    <property type="component" value="Unassembled WGS sequence"/>
</dbReference>
<name>A0A3E3DJY2_9FIRM</name>
<protein>
    <submittedName>
        <fullName evidence="1">Uncharacterized protein</fullName>
    </submittedName>
</protein>